<dbReference type="InterPro" id="IPR051492">
    <property type="entry name" value="Dynamin-Rho_GEF"/>
</dbReference>
<feature type="region of interest" description="Disordered" evidence="1">
    <location>
        <begin position="872"/>
        <end position="929"/>
    </location>
</feature>
<dbReference type="GO" id="GO:0005085">
    <property type="term" value="F:guanyl-nucleotide exchange factor activity"/>
    <property type="evidence" value="ECO:0007669"/>
    <property type="project" value="InterPro"/>
</dbReference>
<feature type="compositionally biased region" description="Polar residues" evidence="1">
    <location>
        <begin position="135"/>
        <end position="162"/>
    </location>
</feature>
<sequence length="1876" mass="206347">MTTASRQRPNALNGATSKPPSSSRLGPTPRPGLRSVSSPAGSSLSTARSSPALPNANRPAVKSLVQKFDQPSNSTSTSSTTQRYRPSRNAPASKSSTSLPHDTSNTAFPQTTKEISYGSYKFNNLKPRERPQHAPVTSPNSRRTNVGRQSLGSQASTSRTGLSSAASSQNLHSSSARRPFFGEVVSEQDGTLVPGYGISDVANRRRGSDSSVHPTNGLTGHSRSLSNAEASQNLASTNLAVMPPDRTASASGHRRSRSDIPAEEYHKSSAGLVVPTPSQLLTDLTGQRKPSPPSKIPLPKRRPSVASDSGSSIRSTSRAGSALGNAAYNTTSPIREPRSQYRAAPGQENSPRNRPKSPPVTLSSRRYGSSPNKSSNSGNSLKAVIHAPPQQTSPRLRHSRERQPVSMASTSASRARSAGRPAATSREPRLEKPTTRKEIGGTGLKISERRALLEKASRDKLQGEERAASAAGNRSSRASNDKRPQSGLSSPIEAEHSQDEQLDDIVPTEPRLLTVNTLNLPAPSGAEPLTDNTEFEQDESPVLGMPGAFAMTPPITYTQHQEHSPIPVEEAQVAEPPQSSTPPENEVLSSQTFQRLDQGHRTILNEVMKLREQSPTGSSRTDFAEEHPSEIDDSESIQIMLSDTPTMGQGRPPWRAPPAPSQQISMGSQVWRVKPLDSSATISFLEEEESPIDPFDNRSSVRPDDSVSVAYRNHREDHTPSQWTPAMSMPESGRLTLDSEAYSTINRVLDMYHTSNFVTPEMAHTFQEQVRAVSPALAQHKDWDSKEATETYLARLLSDANGGPDIYTENLDVQEQQFDHQERDVDMQTQDIGRRFESRDVAGLEDSPDADYRGTAIIYTQPRRYSHDSAATSIWTGSPQGYHPDPEHPSNQSYRPTPPPKDLQGTPPSPSATQTLSVHRSHEQAEEDSLQLEGLGLAIHVTESEVSSGVHRPPLPSHSPPPPPSDDSPFTGEMGNVVPKPIKDAYAMFNDPYAQLGRPLASSSRRLQQHQRKNDDAARPVGEPPVNADESSSSPRVIHSPPSPSVYSRNPPSSVFPSGPPPPTTIMTDMGTQPLEVISGVVSEDNGAAYRNKSEDLVEPVVTMEPPQPLPPAAEREDSETKRLKKRRHIIKELLETESSYIQDLMVAEDIYRATSKGIDDITDEDRKILFGNMNEIIEFSKELMKSLKIAGGSVYQLAKPGEWKFRRESNGTTNSAAMDIATMSISAPPSLKDDLDTSIGVAFFRHMAKLERVYSEYTKNHGAANQRLMSLQTKRVVITWLQECSKYAHDLTSAWNLDALLIKPTQRFLKYPLLLQGLLDATPQSHDDYSALVSVVNEFRALSSRINESQKRAELVDKLINRKDEGSGVLLPFTKVLGRRTDKLKQQMGMAETVDDQGYDAVAQKFGGHFFQLQIVMRDVEKYIEDTQKYVDQQYSQVLAMVGVLDVGQTSHPEIESQWRKYAQVMQDISMIALPEHKAAIRKSVIEPILQLWKMHDVPQTMMQKRKKRIPEYVKYKSAKDRGEKIDKKTQELGEQWMALNDLLKTELPMLYAKTKKLIDSVMVSMINLQVTWHQTTSRKLRAVLEQEPEQTKSLSNDMAKYTQQFVSDHEVVSSEVLGLGICNKTTLTDISNFLSPAQTFITDDSASYKKSSSITNTKRTQSLSSEVSSPDPNQRLSGNITSWQTFDYTPPVDGPPQTSPMGRMRAGSALSSRGPSTPRSAHANTPATSSFPQQRPSTGAGRSTTDTGSIHGKTSLEMTQRTDSSLLNPSYSRSSGVFSSALPMSDTPTSADTPEDDPREEIPVMFVAASLFEFNIAHDRREGGYPYLVYVPGEIFDVIGLKGELWLARNQDDPCGLVGWIWEKHFARILPGDA</sequence>
<feature type="region of interest" description="Disordered" evidence="1">
    <location>
        <begin position="609"/>
        <end position="633"/>
    </location>
</feature>
<feature type="compositionally biased region" description="Polar residues" evidence="1">
    <location>
        <begin position="577"/>
        <end position="590"/>
    </location>
</feature>
<feature type="compositionally biased region" description="Low complexity" evidence="1">
    <location>
        <begin position="406"/>
        <end position="425"/>
    </location>
</feature>
<dbReference type="PANTHER" id="PTHR22834">
    <property type="entry name" value="NUCLEAR FUSION PROTEIN FUS2"/>
    <property type="match status" value="1"/>
</dbReference>
<feature type="compositionally biased region" description="Polar residues" evidence="1">
    <location>
        <begin position="35"/>
        <end position="49"/>
    </location>
</feature>
<feature type="compositionally biased region" description="Low complexity" evidence="1">
    <location>
        <begin position="304"/>
        <end position="322"/>
    </location>
</feature>
<dbReference type="Gene3D" id="1.20.900.10">
    <property type="entry name" value="Dbl homology (DH) domain"/>
    <property type="match status" value="1"/>
</dbReference>
<evidence type="ECO:0000256" key="1">
    <source>
        <dbReference type="SAM" id="MobiDB-lite"/>
    </source>
</evidence>
<evidence type="ECO:0000259" key="2">
    <source>
        <dbReference type="PROSITE" id="PS50010"/>
    </source>
</evidence>
<dbReference type="InterPro" id="IPR035899">
    <property type="entry name" value="DBL_dom_sf"/>
</dbReference>
<accession>A0A8E2JB15</accession>
<protein>
    <recommendedName>
        <fullName evidence="2">DH domain-containing protein</fullName>
    </recommendedName>
</protein>
<feature type="region of interest" description="Disordered" evidence="1">
    <location>
        <begin position="1001"/>
        <end position="1070"/>
    </location>
</feature>
<feature type="region of interest" description="Disordered" evidence="1">
    <location>
        <begin position="235"/>
        <end position="506"/>
    </location>
</feature>
<feature type="region of interest" description="Disordered" evidence="1">
    <location>
        <begin position="191"/>
        <end position="223"/>
    </location>
</feature>
<dbReference type="GO" id="GO:0032955">
    <property type="term" value="P:regulation of division septum assembly"/>
    <property type="evidence" value="ECO:0007669"/>
    <property type="project" value="TreeGrafter"/>
</dbReference>
<dbReference type="InterPro" id="IPR027267">
    <property type="entry name" value="AH/BAR_dom_sf"/>
</dbReference>
<name>A0A8E2JB15_9PEZI</name>
<proteinExistence type="predicted"/>
<feature type="compositionally biased region" description="Polar residues" evidence="1">
    <location>
        <begin position="209"/>
        <end position="223"/>
    </location>
</feature>
<feature type="compositionally biased region" description="Basic and acidic residues" evidence="1">
    <location>
        <begin position="426"/>
        <end position="439"/>
    </location>
</feature>
<dbReference type="Pfam" id="PF00621">
    <property type="entry name" value="RhoGEF"/>
    <property type="match status" value="1"/>
</dbReference>
<feature type="compositionally biased region" description="Polar residues" evidence="1">
    <location>
        <begin position="1711"/>
        <end position="1750"/>
    </location>
</feature>
<dbReference type="PROSITE" id="PS50010">
    <property type="entry name" value="DH_2"/>
    <property type="match status" value="1"/>
</dbReference>
<dbReference type="Gene3D" id="1.20.1270.60">
    <property type="entry name" value="Arfaptin homology (AH) domain/BAR domain"/>
    <property type="match status" value="1"/>
</dbReference>
<dbReference type="CDD" id="cd07589">
    <property type="entry name" value="BAR_DNMBP"/>
    <property type="match status" value="1"/>
</dbReference>
<feature type="compositionally biased region" description="Basic and acidic residues" evidence="1">
    <location>
        <begin position="446"/>
        <end position="467"/>
    </location>
</feature>
<reference evidence="3 4" key="1">
    <citation type="journal article" date="2016" name="Nat. Commun.">
        <title>Ectomycorrhizal ecology is imprinted in the genome of the dominant symbiotic fungus Cenococcum geophilum.</title>
        <authorList>
            <consortium name="DOE Joint Genome Institute"/>
            <person name="Peter M."/>
            <person name="Kohler A."/>
            <person name="Ohm R.A."/>
            <person name="Kuo A."/>
            <person name="Krutzmann J."/>
            <person name="Morin E."/>
            <person name="Arend M."/>
            <person name="Barry K.W."/>
            <person name="Binder M."/>
            <person name="Choi C."/>
            <person name="Clum A."/>
            <person name="Copeland A."/>
            <person name="Grisel N."/>
            <person name="Haridas S."/>
            <person name="Kipfer T."/>
            <person name="LaButti K."/>
            <person name="Lindquist E."/>
            <person name="Lipzen A."/>
            <person name="Maire R."/>
            <person name="Meier B."/>
            <person name="Mihaltcheva S."/>
            <person name="Molinier V."/>
            <person name="Murat C."/>
            <person name="Poggeler S."/>
            <person name="Quandt C.A."/>
            <person name="Sperisen C."/>
            <person name="Tritt A."/>
            <person name="Tisserant E."/>
            <person name="Crous P.W."/>
            <person name="Henrissat B."/>
            <person name="Nehls U."/>
            <person name="Egli S."/>
            <person name="Spatafora J.W."/>
            <person name="Grigoriev I.V."/>
            <person name="Martin F.M."/>
        </authorList>
    </citation>
    <scope>NUCLEOTIDE SEQUENCE [LARGE SCALE GENOMIC DNA]</scope>
    <source>
        <strain evidence="3 4">CBS 459.81</strain>
    </source>
</reference>
<gene>
    <name evidence="3" type="ORF">K432DRAFT_408736</name>
</gene>
<feature type="compositionally biased region" description="Low complexity" evidence="1">
    <location>
        <begin position="1766"/>
        <end position="1777"/>
    </location>
</feature>
<feature type="compositionally biased region" description="Basic and acidic residues" evidence="1">
    <location>
        <begin position="257"/>
        <end position="267"/>
    </location>
</feature>
<dbReference type="InterPro" id="IPR000219">
    <property type="entry name" value="DH_dom"/>
</dbReference>
<dbReference type="GO" id="GO:0031991">
    <property type="term" value="P:regulation of actomyosin contractile ring contraction"/>
    <property type="evidence" value="ECO:0007669"/>
    <property type="project" value="TreeGrafter"/>
</dbReference>
<feature type="region of interest" description="Disordered" evidence="1">
    <location>
        <begin position="570"/>
        <end position="590"/>
    </location>
</feature>
<dbReference type="SUPFAM" id="SSF48065">
    <property type="entry name" value="DBL homology domain (DH-domain)"/>
    <property type="match status" value="1"/>
</dbReference>
<evidence type="ECO:0000313" key="4">
    <source>
        <dbReference type="Proteomes" id="UP000250266"/>
    </source>
</evidence>
<dbReference type="PANTHER" id="PTHR22834:SF20">
    <property type="entry name" value="SH3 DOMAIN-CONTAINING PROTEIN"/>
    <property type="match status" value="1"/>
</dbReference>
<dbReference type="CDD" id="cd00160">
    <property type="entry name" value="RhoGEF"/>
    <property type="match status" value="1"/>
</dbReference>
<feature type="compositionally biased region" description="Polar residues" evidence="1">
    <location>
        <begin position="276"/>
        <end position="285"/>
    </location>
</feature>
<feature type="region of interest" description="Disordered" evidence="1">
    <location>
        <begin position="1"/>
        <end position="175"/>
    </location>
</feature>
<organism evidence="3 4">
    <name type="scientific">Lepidopterella palustris CBS 459.81</name>
    <dbReference type="NCBI Taxonomy" id="1314670"/>
    <lineage>
        <taxon>Eukaryota</taxon>
        <taxon>Fungi</taxon>
        <taxon>Dikarya</taxon>
        <taxon>Ascomycota</taxon>
        <taxon>Pezizomycotina</taxon>
        <taxon>Dothideomycetes</taxon>
        <taxon>Pleosporomycetidae</taxon>
        <taxon>Mytilinidiales</taxon>
        <taxon>Argynnaceae</taxon>
        <taxon>Lepidopterella</taxon>
    </lineage>
</organism>
<feature type="compositionally biased region" description="Low complexity" evidence="1">
    <location>
        <begin position="163"/>
        <end position="175"/>
    </location>
</feature>
<dbReference type="GO" id="GO:0005737">
    <property type="term" value="C:cytoplasm"/>
    <property type="evidence" value="ECO:0007669"/>
    <property type="project" value="TreeGrafter"/>
</dbReference>
<feature type="compositionally biased region" description="Pro residues" evidence="1">
    <location>
        <begin position="953"/>
        <end position="966"/>
    </location>
</feature>
<keyword evidence="4" id="KW-1185">Reference proteome</keyword>
<feature type="domain" description="DH" evidence="2">
    <location>
        <begin position="1126"/>
        <end position="1350"/>
    </location>
</feature>
<evidence type="ECO:0000313" key="3">
    <source>
        <dbReference type="EMBL" id="OCK75767.1"/>
    </source>
</evidence>
<feature type="compositionally biased region" description="Polar residues" evidence="1">
    <location>
        <begin position="1"/>
        <end position="25"/>
    </location>
</feature>
<dbReference type="EMBL" id="KV745276">
    <property type="protein sequence ID" value="OCK75767.1"/>
    <property type="molecule type" value="Genomic_DNA"/>
</dbReference>
<feature type="compositionally biased region" description="Polar residues" evidence="1">
    <location>
        <begin position="1647"/>
        <end position="1689"/>
    </location>
</feature>
<feature type="compositionally biased region" description="Low complexity" evidence="1">
    <location>
        <begin position="368"/>
        <end position="380"/>
    </location>
</feature>
<dbReference type="SUPFAM" id="SSF103657">
    <property type="entry name" value="BAR/IMD domain-like"/>
    <property type="match status" value="1"/>
</dbReference>
<feature type="region of interest" description="Disordered" evidence="1">
    <location>
        <begin position="945"/>
        <end position="977"/>
    </location>
</feature>
<dbReference type="OrthoDB" id="10256089at2759"/>
<dbReference type="SMART" id="SM00325">
    <property type="entry name" value="RhoGEF"/>
    <property type="match status" value="1"/>
</dbReference>
<dbReference type="Proteomes" id="UP000250266">
    <property type="component" value="Unassembled WGS sequence"/>
</dbReference>
<feature type="compositionally biased region" description="Polar residues" evidence="1">
    <location>
        <begin position="90"/>
        <end position="114"/>
    </location>
</feature>
<feature type="compositionally biased region" description="Low complexity" evidence="1">
    <location>
        <begin position="468"/>
        <end position="478"/>
    </location>
</feature>
<feature type="region of interest" description="Disordered" evidence="1">
    <location>
        <begin position="1647"/>
        <end position="1800"/>
    </location>
</feature>